<organism evidence="1 2">
    <name type="scientific">Armillaria ostoyae</name>
    <name type="common">Armillaria root rot fungus</name>
    <dbReference type="NCBI Taxonomy" id="47428"/>
    <lineage>
        <taxon>Eukaryota</taxon>
        <taxon>Fungi</taxon>
        <taxon>Dikarya</taxon>
        <taxon>Basidiomycota</taxon>
        <taxon>Agaricomycotina</taxon>
        <taxon>Agaricomycetes</taxon>
        <taxon>Agaricomycetidae</taxon>
        <taxon>Agaricales</taxon>
        <taxon>Marasmiineae</taxon>
        <taxon>Physalacriaceae</taxon>
        <taxon>Armillaria</taxon>
    </lineage>
</organism>
<gene>
    <name evidence="1" type="ORF">ARMOST_06041</name>
</gene>
<reference evidence="2" key="1">
    <citation type="journal article" date="2017" name="Nat. Ecol. Evol.">
        <title>Genome expansion and lineage-specific genetic innovations in the forest pathogenic fungi Armillaria.</title>
        <authorList>
            <person name="Sipos G."/>
            <person name="Prasanna A.N."/>
            <person name="Walter M.C."/>
            <person name="O'Connor E."/>
            <person name="Balint B."/>
            <person name="Krizsan K."/>
            <person name="Kiss B."/>
            <person name="Hess J."/>
            <person name="Varga T."/>
            <person name="Slot J."/>
            <person name="Riley R."/>
            <person name="Boka B."/>
            <person name="Rigling D."/>
            <person name="Barry K."/>
            <person name="Lee J."/>
            <person name="Mihaltcheva S."/>
            <person name="LaButti K."/>
            <person name="Lipzen A."/>
            <person name="Waldron R."/>
            <person name="Moloney N.M."/>
            <person name="Sperisen C."/>
            <person name="Kredics L."/>
            <person name="Vagvoelgyi C."/>
            <person name="Patrignani A."/>
            <person name="Fitzpatrick D."/>
            <person name="Nagy I."/>
            <person name="Doyle S."/>
            <person name="Anderson J.B."/>
            <person name="Grigoriev I.V."/>
            <person name="Gueldener U."/>
            <person name="Muensterkoetter M."/>
            <person name="Nagy L.G."/>
        </authorList>
    </citation>
    <scope>NUCLEOTIDE SEQUENCE [LARGE SCALE GENOMIC DNA]</scope>
    <source>
        <strain evidence="2">C18/9</strain>
    </source>
</reference>
<name>A0A284R1W9_ARMOS</name>
<proteinExistence type="predicted"/>
<accession>A0A284R1W9</accession>
<dbReference type="EMBL" id="FUEG01000003">
    <property type="protein sequence ID" value="SJL02706.1"/>
    <property type="molecule type" value="Genomic_DNA"/>
</dbReference>
<dbReference type="AlphaFoldDB" id="A0A284R1W9"/>
<dbReference type="Proteomes" id="UP000219338">
    <property type="component" value="Unassembled WGS sequence"/>
</dbReference>
<evidence type="ECO:0000313" key="2">
    <source>
        <dbReference type="Proteomes" id="UP000219338"/>
    </source>
</evidence>
<sequence length="168" mass="18558">MQPRLMVERVVFSVNGPPGPREDKNVAKHNQISSANFEFQNFWSVSTPGANANIVVFFLLPRPRIFCGLMLLDRIYLHCHIGSWPIMYNTHSNTVPVHPNTLLSGLRAKRRSPPQENDGDDGQSTAFSVDLYSVSLGSPKLVSQAAVTSTILVKAVKKCQKSRLQGIG</sequence>
<evidence type="ECO:0000313" key="1">
    <source>
        <dbReference type="EMBL" id="SJL02706.1"/>
    </source>
</evidence>
<protein>
    <submittedName>
        <fullName evidence="1">Uncharacterized protein</fullName>
    </submittedName>
</protein>
<keyword evidence="2" id="KW-1185">Reference proteome</keyword>